<dbReference type="SUPFAM" id="SSF53098">
    <property type="entry name" value="Ribonuclease H-like"/>
    <property type="match status" value="1"/>
</dbReference>
<evidence type="ECO:0000259" key="3">
    <source>
        <dbReference type="PROSITE" id="PS50822"/>
    </source>
</evidence>
<dbReference type="EMBL" id="LVVM01005378">
    <property type="protein sequence ID" value="OJA10741.1"/>
    <property type="molecule type" value="Genomic_DNA"/>
</dbReference>
<dbReference type="Pfam" id="PF16486">
    <property type="entry name" value="ArgoN"/>
    <property type="match status" value="1"/>
</dbReference>
<dbReference type="Gene3D" id="3.30.420.10">
    <property type="entry name" value="Ribonuclease H-like superfamily/Ribonuclease H"/>
    <property type="match status" value="1"/>
</dbReference>
<feature type="compositionally biased region" description="Gly residues" evidence="1">
    <location>
        <begin position="10"/>
        <end position="29"/>
    </location>
</feature>
<dbReference type="InterPro" id="IPR036397">
    <property type="entry name" value="RNaseH_sf"/>
</dbReference>
<dbReference type="SMART" id="SM00950">
    <property type="entry name" value="Piwi"/>
    <property type="match status" value="1"/>
</dbReference>
<evidence type="ECO:0000256" key="1">
    <source>
        <dbReference type="SAM" id="MobiDB-lite"/>
    </source>
</evidence>
<gene>
    <name evidence="4" type="ORF">AZE42_07271</name>
</gene>
<dbReference type="Gene3D" id="3.40.50.2300">
    <property type="match status" value="1"/>
</dbReference>
<accession>A0A1J8PPA3</accession>
<dbReference type="AlphaFoldDB" id="A0A1J8PPA3"/>
<dbReference type="GO" id="GO:0003723">
    <property type="term" value="F:RNA binding"/>
    <property type="evidence" value="ECO:0007669"/>
    <property type="project" value="InterPro"/>
</dbReference>
<dbReference type="SUPFAM" id="SSF101690">
    <property type="entry name" value="PAZ domain"/>
    <property type="match status" value="1"/>
</dbReference>
<dbReference type="Pfam" id="PF02170">
    <property type="entry name" value="PAZ"/>
    <property type="match status" value="1"/>
</dbReference>
<protein>
    <recommendedName>
        <fullName evidence="6">Argonaute-like protein</fullName>
    </recommendedName>
</protein>
<dbReference type="PROSITE" id="PS50821">
    <property type="entry name" value="PAZ"/>
    <property type="match status" value="1"/>
</dbReference>
<dbReference type="Pfam" id="PF08699">
    <property type="entry name" value="ArgoL1"/>
    <property type="match status" value="1"/>
</dbReference>
<dbReference type="InterPro" id="IPR032472">
    <property type="entry name" value="ArgoL2"/>
</dbReference>
<sequence>MPPRAPPETRGGGAGGGGGARGGGRGGPRGGPPPRGGPRGGPPQGGPVGGRVSAPTGPSALPGSHVQAIGVKRPGYGTAGRAVTVYSNFFRTSLPESVIHHYDVIFPDEKALPARLNMELIHHLQTIDAVDVFTPRAVYDGRKNLFAARELPLGPQNSQQFDVCLSDDPNRGSPGENTSGRGPKVYKIRLTKVATINPEVLQRFINGQQSHDNSVLTALTALNVVVRMEPTMKYPFNVRSFFTNRETKDIGSGLVLWRGYFQSVRPAIGQLLINVDISTGTMYKPGPLMDLCLEFFGRPGQHSLLSPRNGMPDRERIRLQRFITGIRIRTTHAGENRAPRVVKKLSSAGAADLSFTLRDGTSKTVAQYFQTILNRPLRFPNNLCVEVGSGALLPLELCTVPEGQIMRKQVPPEKTKDVLDFATKRPADRLASITNGLAVLEYGQSEYVRQFGMHVEDAAGPLTVKARVLQPPKLKYGPGSAQPTITPANGAWNMIDKRFFKPAAIEKWIVVIYERQQRFTQQSAQDMVDGMLRSFKDVGIRVTDERPAVTWQNGQGRIADQLRAAGSDPKSKLRPQLIVVVLPENGNDIYTAVKHFGDVTVGVATQCLKSQKCFRAKPQYYANVCLKINVKLGGINTIPDPQSVTILTDPRHPTIVMGADVIHPAPGSDGRPSFTALVGNVDSDSAKYIAVSRVQASRVEIIEDLRDMARNVLSMYMKYRQFAEKKTGNPAPARLIFYRDGVSEGQFKQVLDSELQALKDACADLKINPKITIIIVAKRHHVRFFPTGSGPQEQDKSGNCLAGTVVDQVVAHPTEFDWYLQSHGGLLGTSRPAHYNVLYDENAFSADGLQSLSFALCHVYARSTRSVSIPAPVYYADIVCSRAKNHYDPQGAVDFSETATQLDSGQADGTLEAYKRGFKPVHANMASVMYFS</sequence>
<evidence type="ECO:0000259" key="2">
    <source>
        <dbReference type="PROSITE" id="PS50821"/>
    </source>
</evidence>
<dbReference type="OrthoDB" id="10252740at2759"/>
<evidence type="ECO:0008006" key="6">
    <source>
        <dbReference type="Google" id="ProtNLM"/>
    </source>
</evidence>
<dbReference type="Pfam" id="PF16488">
    <property type="entry name" value="ArgoL2"/>
    <property type="match status" value="1"/>
</dbReference>
<dbReference type="InterPro" id="IPR032473">
    <property type="entry name" value="Argonaute_Mid_dom"/>
</dbReference>
<comment type="caution">
    <text evidence="4">The sequence shown here is derived from an EMBL/GenBank/DDBJ whole genome shotgun (WGS) entry which is preliminary data.</text>
</comment>
<feature type="region of interest" description="Disordered" evidence="1">
    <location>
        <begin position="1"/>
        <end position="65"/>
    </location>
</feature>
<dbReference type="InterPro" id="IPR045246">
    <property type="entry name" value="Piwi_ago-like"/>
</dbReference>
<feature type="compositionally biased region" description="Pro residues" evidence="1">
    <location>
        <begin position="30"/>
        <end position="45"/>
    </location>
</feature>
<dbReference type="Pfam" id="PF16487">
    <property type="entry name" value="ArgoMid"/>
    <property type="match status" value="1"/>
</dbReference>
<dbReference type="InterPro" id="IPR012337">
    <property type="entry name" value="RNaseH-like_sf"/>
</dbReference>
<dbReference type="Proteomes" id="UP000183567">
    <property type="component" value="Unassembled WGS sequence"/>
</dbReference>
<feature type="domain" description="Piwi" evidence="3">
    <location>
        <begin position="577"/>
        <end position="888"/>
    </location>
</feature>
<name>A0A1J8PPA3_9AGAM</name>
<feature type="domain" description="PAZ" evidence="2">
    <location>
        <begin position="287"/>
        <end position="402"/>
    </location>
</feature>
<dbReference type="InterPro" id="IPR032474">
    <property type="entry name" value="Argonaute_N"/>
</dbReference>
<dbReference type="InterPro" id="IPR003100">
    <property type="entry name" value="PAZ_dom"/>
</dbReference>
<reference evidence="4 5" key="1">
    <citation type="submission" date="2016-03" db="EMBL/GenBank/DDBJ databases">
        <title>Comparative genomics of the ectomycorrhizal sister species Rhizopogon vinicolor and Rhizopogon vesiculosus (Basidiomycota: Boletales) reveals a divergence of the mating type B locus.</title>
        <authorList>
            <person name="Mujic A.B."/>
            <person name="Kuo A."/>
            <person name="Tritt A."/>
            <person name="Lipzen A."/>
            <person name="Chen C."/>
            <person name="Johnson J."/>
            <person name="Sharma A."/>
            <person name="Barry K."/>
            <person name="Grigoriev I.V."/>
            <person name="Spatafora J.W."/>
        </authorList>
    </citation>
    <scope>NUCLEOTIDE SEQUENCE [LARGE SCALE GENOMIC DNA]</scope>
    <source>
        <strain evidence="4 5">AM-OR11-056</strain>
    </source>
</reference>
<dbReference type="STRING" id="180088.A0A1J8PPA3"/>
<proteinExistence type="predicted"/>
<dbReference type="CDD" id="cd04657">
    <property type="entry name" value="Piwi_ago-like"/>
    <property type="match status" value="1"/>
</dbReference>
<dbReference type="CDD" id="cd02846">
    <property type="entry name" value="PAZ_argonaute_like"/>
    <property type="match status" value="1"/>
</dbReference>
<dbReference type="PROSITE" id="PS50822">
    <property type="entry name" value="PIWI"/>
    <property type="match status" value="1"/>
</dbReference>
<dbReference type="SMART" id="SM01163">
    <property type="entry name" value="DUF1785"/>
    <property type="match status" value="1"/>
</dbReference>
<dbReference type="Gene3D" id="2.170.260.10">
    <property type="entry name" value="paz domain"/>
    <property type="match status" value="1"/>
</dbReference>
<dbReference type="InterPro" id="IPR014811">
    <property type="entry name" value="ArgoL1"/>
</dbReference>
<organism evidence="4 5">
    <name type="scientific">Rhizopogon vesiculosus</name>
    <dbReference type="NCBI Taxonomy" id="180088"/>
    <lineage>
        <taxon>Eukaryota</taxon>
        <taxon>Fungi</taxon>
        <taxon>Dikarya</taxon>
        <taxon>Basidiomycota</taxon>
        <taxon>Agaricomycotina</taxon>
        <taxon>Agaricomycetes</taxon>
        <taxon>Agaricomycetidae</taxon>
        <taxon>Boletales</taxon>
        <taxon>Suillineae</taxon>
        <taxon>Rhizopogonaceae</taxon>
        <taxon>Rhizopogon</taxon>
    </lineage>
</organism>
<dbReference type="InterPro" id="IPR003165">
    <property type="entry name" value="Piwi"/>
</dbReference>
<dbReference type="PANTHER" id="PTHR22891">
    <property type="entry name" value="EUKARYOTIC TRANSLATION INITIATION FACTOR 2C"/>
    <property type="match status" value="1"/>
</dbReference>
<dbReference type="Pfam" id="PF02171">
    <property type="entry name" value="Piwi"/>
    <property type="match status" value="1"/>
</dbReference>
<evidence type="ECO:0000313" key="4">
    <source>
        <dbReference type="EMBL" id="OJA10741.1"/>
    </source>
</evidence>
<keyword evidence="5" id="KW-1185">Reference proteome</keyword>
<evidence type="ECO:0000313" key="5">
    <source>
        <dbReference type="Proteomes" id="UP000183567"/>
    </source>
</evidence>
<dbReference type="InterPro" id="IPR036085">
    <property type="entry name" value="PAZ_dom_sf"/>
</dbReference>